<dbReference type="InterPro" id="IPR036291">
    <property type="entry name" value="NAD(P)-bd_dom_sf"/>
</dbReference>
<dbReference type="InterPro" id="IPR020904">
    <property type="entry name" value="Sc_DH/Rdtase_CS"/>
</dbReference>
<proteinExistence type="inferred from homology"/>
<dbReference type="PROSITE" id="PS00061">
    <property type="entry name" value="ADH_SHORT"/>
    <property type="match status" value="1"/>
</dbReference>
<dbReference type="RefSeq" id="WP_176762984.1">
    <property type="nucleotide sequence ID" value="NZ_FNHQ01000039.1"/>
</dbReference>
<dbReference type="InterPro" id="IPR002347">
    <property type="entry name" value="SDR_fam"/>
</dbReference>
<keyword evidence="4" id="KW-1185">Reference proteome</keyword>
<dbReference type="GO" id="GO:0016616">
    <property type="term" value="F:oxidoreductase activity, acting on the CH-OH group of donors, NAD or NADP as acceptor"/>
    <property type="evidence" value="ECO:0007669"/>
    <property type="project" value="TreeGrafter"/>
</dbReference>
<dbReference type="Proteomes" id="UP000199309">
    <property type="component" value="Unassembled WGS sequence"/>
</dbReference>
<dbReference type="PRINTS" id="PR00081">
    <property type="entry name" value="GDHRDH"/>
</dbReference>
<evidence type="ECO:0000256" key="2">
    <source>
        <dbReference type="ARBA" id="ARBA00023002"/>
    </source>
</evidence>
<organism evidence="3 4">
    <name type="scientific">Megasphaera paucivorans</name>
    <dbReference type="NCBI Taxonomy" id="349095"/>
    <lineage>
        <taxon>Bacteria</taxon>
        <taxon>Bacillati</taxon>
        <taxon>Bacillota</taxon>
        <taxon>Negativicutes</taxon>
        <taxon>Veillonellales</taxon>
        <taxon>Veillonellaceae</taxon>
        <taxon>Megasphaera</taxon>
    </lineage>
</organism>
<dbReference type="STRING" id="349095.SAMN05660299_02534"/>
<gene>
    <name evidence="3" type="ORF">SAMN05660299_02534</name>
</gene>
<accession>A0A1H0AIN2</accession>
<dbReference type="PRINTS" id="PR00080">
    <property type="entry name" value="SDRFAMILY"/>
</dbReference>
<dbReference type="Gene3D" id="3.40.50.720">
    <property type="entry name" value="NAD(P)-binding Rossmann-like Domain"/>
    <property type="match status" value="1"/>
</dbReference>
<protein>
    <submittedName>
        <fullName evidence="3">2-deoxy-D-gluconate 3-dehydrogenase</fullName>
    </submittedName>
</protein>
<dbReference type="Pfam" id="PF13561">
    <property type="entry name" value="adh_short_C2"/>
    <property type="match status" value="1"/>
</dbReference>
<evidence type="ECO:0000256" key="1">
    <source>
        <dbReference type="ARBA" id="ARBA00006484"/>
    </source>
</evidence>
<evidence type="ECO:0000313" key="3">
    <source>
        <dbReference type="EMBL" id="SDN33349.1"/>
    </source>
</evidence>
<keyword evidence="2" id="KW-0560">Oxidoreductase</keyword>
<dbReference type="PANTHER" id="PTHR42760:SF5">
    <property type="entry name" value="2-DEHYDRO-3-DEOXY-D-GLUCONATE 5-DEHYDROGENASE"/>
    <property type="match status" value="1"/>
</dbReference>
<dbReference type="EMBL" id="FNHQ01000039">
    <property type="protein sequence ID" value="SDN33349.1"/>
    <property type="molecule type" value="Genomic_DNA"/>
</dbReference>
<comment type="similarity">
    <text evidence="1">Belongs to the short-chain dehydrogenases/reductases (SDR) family.</text>
</comment>
<dbReference type="SUPFAM" id="SSF51735">
    <property type="entry name" value="NAD(P)-binding Rossmann-fold domains"/>
    <property type="match status" value="1"/>
</dbReference>
<dbReference type="PANTHER" id="PTHR42760">
    <property type="entry name" value="SHORT-CHAIN DEHYDROGENASES/REDUCTASES FAMILY MEMBER"/>
    <property type="match status" value="1"/>
</dbReference>
<dbReference type="FunFam" id="3.40.50.720:FF:000084">
    <property type="entry name" value="Short-chain dehydrogenase reductase"/>
    <property type="match status" value="1"/>
</dbReference>
<evidence type="ECO:0000313" key="4">
    <source>
        <dbReference type="Proteomes" id="UP000199309"/>
    </source>
</evidence>
<sequence>MDMSSFSLENKLAVVTGGRRGLGQGIAVALAKAGADIISIQTKADCSETRELVEQFGRKCYSYQCDLGKLDNAEPLAAELERIYGPVDILVNNAGIQRRHFCEEFPIEDWDLVLQVHLRATFLLCQAFGKRMINRGEGKIINMASLLSFSGGYTVPAYAAAKGAIAQLTKALANEWASKNINVNAVAPGYMVTDLNTALINDEVRNRQILERIPAQRYGNPGEIGGAVVFLASEAASYVHGSILVVDGGWMAR</sequence>
<name>A0A1H0AIN2_9FIRM</name>
<dbReference type="GO" id="GO:0008206">
    <property type="term" value="P:bile acid metabolic process"/>
    <property type="evidence" value="ECO:0007669"/>
    <property type="project" value="UniProtKB-ARBA"/>
</dbReference>
<dbReference type="AlphaFoldDB" id="A0A1H0AIN2"/>
<reference evidence="3 4" key="1">
    <citation type="submission" date="2016-10" db="EMBL/GenBank/DDBJ databases">
        <authorList>
            <person name="de Groot N.N."/>
        </authorList>
    </citation>
    <scope>NUCLEOTIDE SEQUENCE [LARGE SCALE GENOMIC DNA]</scope>
    <source>
        <strain evidence="3 4">DSM 16981</strain>
    </source>
</reference>